<dbReference type="AlphaFoldDB" id="A0A498L503"/>
<feature type="transmembrane region" description="Helical" evidence="1">
    <location>
        <begin position="69"/>
        <end position="87"/>
    </location>
</feature>
<dbReference type="InterPro" id="IPR021315">
    <property type="entry name" value="Gap/Sap"/>
</dbReference>
<organism evidence="2 3">
    <name type="scientific">Halorientalis pallida</name>
    <dbReference type="NCBI Taxonomy" id="2479928"/>
    <lineage>
        <taxon>Archaea</taxon>
        <taxon>Methanobacteriati</taxon>
        <taxon>Methanobacteriota</taxon>
        <taxon>Stenosarchaea group</taxon>
        <taxon>Halobacteria</taxon>
        <taxon>Halobacteriales</taxon>
        <taxon>Haloarculaceae</taxon>
        <taxon>Halorientalis</taxon>
    </lineage>
</organism>
<proteinExistence type="predicted"/>
<dbReference type="Pfam" id="PF11139">
    <property type="entry name" value="SfLAP"/>
    <property type="match status" value="1"/>
</dbReference>
<gene>
    <name evidence="2" type="ORF">EAF64_03575</name>
</gene>
<evidence type="ECO:0000313" key="2">
    <source>
        <dbReference type="EMBL" id="RXK51724.1"/>
    </source>
</evidence>
<sequence>MSLRTVLPLAIVMVAGPQFLSAIFLATSGRWRRNSAAYLLGAALSISLVVGIVYVSGIEFAGGDRSRPVLEAVAVAAIVLAVGYVFWTRETAEPPEWMGRLGTASPRFSFRLGFLLLGFFPTDLLTSAAVGSFLAAEGRPWTDALGFVAATLLLLALPSLAVLTLGERAEQALPRVRDAMETNAWLVNEAVLLFFLVLVVT</sequence>
<evidence type="ECO:0000313" key="3">
    <source>
        <dbReference type="Proteomes" id="UP000289691"/>
    </source>
</evidence>
<comment type="caution">
    <text evidence="2">The sequence shown here is derived from an EMBL/GenBank/DDBJ whole genome shotgun (WGS) entry which is preliminary data.</text>
</comment>
<feature type="transmembrane region" description="Helical" evidence="1">
    <location>
        <begin position="37"/>
        <end position="57"/>
    </location>
</feature>
<dbReference type="EMBL" id="RDFA01000001">
    <property type="protein sequence ID" value="RXK51724.1"/>
    <property type="molecule type" value="Genomic_DNA"/>
</dbReference>
<evidence type="ECO:0008006" key="4">
    <source>
        <dbReference type="Google" id="ProtNLM"/>
    </source>
</evidence>
<dbReference type="RefSeq" id="WP_129067583.1">
    <property type="nucleotide sequence ID" value="NZ_RDFA01000001.1"/>
</dbReference>
<dbReference type="Proteomes" id="UP000289691">
    <property type="component" value="Unassembled WGS sequence"/>
</dbReference>
<keyword evidence="1" id="KW-0472">Membrane</keyword>
<feature type="transmembrane region" description="Helical" evidence="1">
    <location>
        <begin position="184"/>
        <end position="200"/>
    </location>
</feature>
<evidence type="ECO:0000256" key="1">
    <source>
        <dbReference type="SAM" id="Phobius"/>
    </source>
</evidence>
<reference evidence="2 3" key="1">
    <citation type="submission" date="2019-01" db="EMBL/GenBank/DDBJ databases">
        <title>Halorientalis sp. F13-25 a new haloarchaeum isolated from hypersaline water.</title>
        <authorList>
            <person name="Ana D.-V."/>
            <person name="Cristina S.-P."/>
            <person name="Antonio V."/>
        </authorList>
    </citation>
    <scope>NUCLEOTIDE SEQUENCE [LARGE SCALE GENOMIC DNA]</scope>
    <source>
        <strain evidence="2 3">F13-25</strain>
    </source>
</reference>
<accession>A0A498L503</accession>
<feature type="transmembrane region" description="Helical" evidence="1">
    <location>
        <begin position="108"/>
        <end position="132"/>
    </location>
</feature>
<feature type="transmembrane region" description="Helical" evidence="1">
    <location>
        <begin position="144"/>
        <end position="163"/>
    </location>
</feature>
<keyword evidence="1" id="KW-1133">Transmembrane helix</keyword>
<keyword evidence="1" id="KW-0812">Transmembrane</keyword>
<feature type="transmembrane region" description="Helical" evidence="1">
    <location>
        <begin position="6"/>
        <end position="25"/>
    </location>
</feature>
<keyword evidence="3" id="KW-1185">Reference proteome</keyword>
<protein>
    <recommendedName>
        <fullName evidence="4">Sap, sulfolipid-1-addressing protein</fullName>
    </recommendedName>
</protein>
<dbReference type="OrthoDB" id="346418at2157"/>
<name>A0A498L503_9EURY</name>